<dbReference type="EMBL" id="AMZH03001946">
    <property type="protein sequence ID" value="RRT77386.1"/>
    <property type="molecule type" value="Genomic_DNA"/>
</dbReference>
<sequence length="276" mass="30520">MAAAMTLGSILPAISPPRLPSLSPSPSPEKRRRDAGLIRRRHRRGPARWTAMVQQQTFQGPSAAYAREMERLSAKESLLLAFKDAGGFQSLISGQTTELQRIDVNERIVSLERLNPTARPTTYVYSFKRIESKFLLTTKLSLEGPSRMKEEYVEGTLETPTVSQEAVPEQLKGAVGQANSALQQLPAPIKDAFANGLKIPLSNYSSICIRYTDMPRLYAHSVFICSGTFERMFMISYLDEEILITRDSAGAPDVLTRLEGSPASSATDPMVSEYES</sequence>
<evidence type="ECO:0000313" key="2">
    <source>
        <dbReference type="EMBL" id="RRT77386.1"/>
    </source>
</evidence>
<dbReference type="InterPro" id="IPR039633">
    <property type="entry name" value="PAP"/>
</dbReference>
<feature type="compositionally biased region" description="Pro residues" evidence="1">
    <location>
        <begin position="15"/>
        <end position="27"/>
    </location>
</feature>
<organism evidence="2 3">
    <name type="scientific">Ensete ventricosum</name>
    <name type="common">Abyssinian banana</name>
    <name type="synonym">Musa ensete</name>
    <dbReference type="NCBI Taxonomy" id="4639"/>
    <lineage>
        <taxon>Eukaryota</taxon>
        <taxon>Viridiplantae</taxon>
        <taxon>Streptophyta</taxon>
        <taxon>Embryophyta</taxon>
        <taxon>Tracheophyta</taxon>
        <taxon>Spermatophyta</taxon>
        <taxon>Magnoliopsida</taxon>
        <taxon>Liliopsida</taxon>
        <taxon>Zingiberales</taxon>
        <taxon>Musaceae</taxon>
        <taxon>Ensete</taxon>
    </lineage>
</organism>
<feature type="region of interest" description="Disordered" evidence="1">
    <location>
        <begin position="15"/>
        <end position="41"/>
    </location>
</feature>
<accession>A0A427AMI3</accession>
<comment type="caution">
    <text evidence="2">The sequence shown here is derived from an EMBL/GenBank/DDBJ whole genome shotgun (WGS) entry which is preliminary data.</text>
</comment>
<name>A0A427AMI3_ENSVE</name>
<proteinExistence type="predicted"/>
<evidence type="ECO:0000313" key="3">
    <source>
        <dbReference type="Proteomes" id="UP000287651"/>
    </source>
</evidence>
<dbReference type="AlphaFoldDB" id="A0A427AMI3"/>
<evidence type="ECO:0008006" key="4">
    <source>
        <dbReference type="Google" id="ProtNLM"/>
    </source>
</evidence>
<feature type="compositionally biased region" description="Basic and acidic residues" evidence="1">
    <location>
        <begin position="28"/>
        <end position="37"/>
    </location>
</feature>
<protein>
    <recommendedName>
        <fullName evidence="4">Plastid lipid-associated protein/fibrillin conserved domain-containing protein</fullName>
    </recommendedName>
</protein>
<dbReference type="PANTHER" id="PTHR31906">
    <property type="entry name" value="PLASTID-LIPID-ASSOCIATED PROTEIN 4, CHLOROPLASTIC-RELATED"/>
    <property type="match status" value="1"/>
</dbReference>
<gene>
    <name evidence="2" type="ORF">B296_00010084</name>
</gene>
<evidence type="ECO:0000256" key="1">
    <source>
        <dbReference type="SAM" id="MobiDB-lite"/>
    </source>
</evidence>
<dbReference type="Proteomes" id="UP000287651">
    <property type="component" value="Unassembled WGS sequence"/>
</dbReference>
<reference evidence="2 3" key="1">
    <citation type="journal article" date="2014" name="Agronomy (Basel)">
        <title>A Draft Genome Sequence for Ensete ventricosum, the Drought-Tolerant Tree Against Hunger.</title>
        <authorList>
            <person name="Harrison J."/>
            <person name="Moore K.A."/>
            <person name="Paszkiewicz K."/>
            <person name="Jones T."/>
            <person name="Grant M."/>
            <person name="Ambacheew D."/>
            <person name="Muzemil S."/>
            <person name="Studholme D.J."/>
        </authorList>
    </citation>
    <scope>NUCLEOTIDE SEQUENCE [LARGE SCALE GENOMIC DNA]</scope>
</reference>